<dbReference type="SMART" id="SM00220">
    <property type="entry name" value="S_TKc"/>
    <property type="match status" value="1"/>
</dbReference>
<dbReference type="RefSeq" id="XP_020088444.1">
    <property type="nucleotide sequence ID" value="XM_020232855.1"/>
</dbReference>
<dbReference type="PROSITE" id="PS50011">
    <property type="entry name" value="PROTEIN_KINASE_DOM"/>
    <property type="match status" value="1"/>
</dbReference>
<evidence type="ECO:0000313" key="10">
    <source>
        <dbReference type="RefSeq" id="XP_020088444.1"/>
    </source>
</evidence>
<dbReference type="InterPro" id="IPR008271">
    <property type="entry name" value="Ser/Thr_kinase_AS"/>
</dbReference>
<gene>
    <name evidence="10" type="primary">LOC109710343</name>
</gene>
<dbReference type="OrthoDB" id="61110at2759"/>
<evidence type="ECO:0000259" key="8">
    <source>
        <dbReference type="PROSITE" id="PS50011"/>
    </source>
</evidence>
<keyword evidence="3" id="KW-0418">Kinase</keyword>
<reference evidence="9" key="1">
    <citation type="journal article" date="2015" name="Nat. Genet.">
        <title>The pineapple genome and the evolution of CAM photosynthesis.</title>
        <authorList>
            <person name="Ming R."/>
            <person name="VanBuren R."/>
            <person name="Wai C.M."/>
            <person name="Tang H."/>
            <person name="Schatz M.C."/>
            <person name="Bowers J.E."/>
            <person name="Lyons E."/>
            <person name="Wang M.L."/>
            <person name="Chen J."/>
            <person name="Biggers E."/>
            <person name="Zhang J."/>
            <person name="Huang L."/>
            <person name="Zhang L."/>
            <person name="Miao W."/>
            <person name="Zhang J."/>
            <person name="Ye Z."/>
            <person name="Miao C."/>
            <person name="Lin Z."/>
            <person name="Wang H."/>
            <person name="Zhou H."/>
            <person name="Yim W.C."/>
            <person name="Priest H.D."/>
            <person name="Zheng C."/>
            <person name="Woodhouse M."/>
            <person name="Edger P.P."/>
            <person name="Guyot R."/>
            <person name="Guo H.B."/>
            <person name="Guo H."/>
            <person name="Zheng G."/>
            <person name="Singh R."/>
            <person name="Sharma A."/>
            <person name="Min X."/>
            <person name="Zheng Y."/>
            <person name="Lee H."/>
            <person name="Gurtowski J."/>
            <person name="Sedlazeck F.J."/>
            <person name="Harkess A."/>
            <person name="McKain M.R."/>
            <person name="Liao Z."/>
            <person name="Fang J."/>
            <person name="Liu J."/>
            <person name="Zhang X."/>
            <person name="Zhang Q."/>
            <person name="Hu W."/>
            <person name="Qin Y."/>
            <person name="Wang K."/>
            <person name="Chen L.Y."/>
            <person name="Shirley N."/>
            <person name="Lin Y.R."/>
            <person name="Liu L.Y."/>
            <person name="Hernandez A.G."/>
            <person name="Wright C.L."/>
            <person name="Bulone V."/>
            <person name="Tuskan G.A."/>
            <person name="Heath K."/>
            <person name="Zee F."/>
            <person name="Moore P.H."/>
            <person name="Sunkar R."/>
            <person name="Leebens-Mack J.H."/>
            <person name="Mockler T."/>
            <person name="Bennetzen J.L."/>
            <person name="Freeling M."/>
            <person name="Sankoff D."/>
            <person name="Paterson A.H."/>
            <person name="Zhu X."/>
            <person name="Yang X."/>
            <person name="Smith J.A."/>
            <person name="Cushman J.C."/>
            <person name="Paull R.E."/>
            <person name="Yu Q."/>
        </authorList>
    </citation>
    <scope>NUCLEOTIDE SEQUENCE [LARGE SCALE GENOMIC DNA]</scope>
    <source>
        <strain evidence="9">cv. F153</strain>
    </source>
</reference>
<name>A0A6P5EXZ4_ANACO</name>
<dbReference type="SUPFAM" id="SSF50985">
    <property type="entry name" value="RCC1/BLIP-II"/>
    <property type="match status" value="1"/>
</dbReference>
<evidence type="ECO:0000256" key="3">
    <source>
        <dbReference type="ARBA" id="ARBA00022777"/>
    </source>
</evidence>
<dbReference type="PROSITE" id="PS00107">
    <property type="entry name" value="PROTEIN_KINASE_ATP"/>
    <property type="match status" value="1"/>
</dbReference>
<dbReference type="InterPro" id="IPR011009">
    <property type="entry name" value="Kinase-like_dom_sf"/>
</dbReference>
<feature type="binding site" evidence="5">
    <location>
        <position position="355"/>
    </location>
    <ligand>
        <name>ATP</name>
        <dbReference type="ChEBI" id="CHEBI:30616"/>
    </ligand>
</feature>
<dbReference type="Pfam" id="PF00069">
    <property type="entry name" value="Pkinase"/>
    <property type="match status" value="1"/>
</dbReference>
<feature type="region of interest" description="Disordered" evidence="6">
    <location>
        <begin position="354"/>
        <end position="387"/>
    </location>
</feature>
<reference evidence="10" key="2">
    <citation type="submission" date="2025-08" db="UniProtKB">
        <authorList>
            <consortium name="RefSeq"/>
        </authorList>
    </citation>
    <scope>IDENTIFICATION</scope>
    <source>
        <tissue evidence="10">Leaf</tissue>
    </source>
</reference>
<dbReference type="Gene3D" id="3.30.200.20">
    <property type="entry name" value="Phosphorylase Kinase, domain 1"/>
    <property type="match status" value="1"/>
</dbReference>
<keyword evidence="9" id="KW-1185">Reference proteome</keyword>
<feature type="region of interest" description="Disordered" evidence="6">
    <location>
        <begin position="593"/>
        <end position="615"/>
    </location>
</feature>
<feature type="compositionally biased region" description="Low complexity" evidence="6">
    <location>
        <begin position="360"/>
        <end position="370"/>
    </location>
</feature>
<protein>
    <submittedName>
        <fullName evidence="10">Serine/threonine-protein kinase-like protein CCR4</fullName>
    </submittedName>
</protein>
<dbReference type="PANTHER" id="PTHR46146:SF4">
    <property type="entry name" value="SERINE_THREONINE-PROTEIN KINASE-LIKE PROTEIN CCR4"/>
    <property type="match status" value="1"/>
</dbReference>
<accession>A0A6P5EXZ4</accession>
<dbReference type="InterPro" id="IPR009091">
    <property type="entry name" value="RCC1/BLIP-II"/>
</dbReference>
<keyword evidence="7" id="KW-1133">Transmembrane helix</keyword>
<feature type="region of interest" description="Disordered" evidence="6">
    <location>
        <begin position="284"/>
        <end position="305"/>
    </location>
</feature>
<keyword evidence="7" id="KW-0472">Membrane</keyword>
<dbReference type="SUPFAM" id="SSF56112">
    <property type="entry name" value="Protein kinase-like (PK-like)"/>
    <property type="match status" value="1"/>
</dbReference>
<dbReference type="Gene3D" id="2.130.10.30">
    <property type="entry name" value="Regulator of chromosome condensation 1/beta-lactamase-inhibitor protein II"/>
    <property type="match status" value="1"/>
</dbReference>
<proteinExistence type="predicted"/>
<feature type="transmembrane region" description="Helical" evidence="7">
    <location>
        <begin position="247"/>
        <end position="273"/>
    </location>
</feature>
<dbReference type="InterPro" id="IPR017441">
    <property type="entry name" value="Protein_kinase_ATP_BS"/>
</dbReference>
<dbReference type="PANTHER" id="PTHR46146">
    <property type="entry name" value="SERINE/THREONINE-PROTEIN KINASE-LIKE PROTEIN CCR4"/>
    <property type="match status" value="1"/>
</dbReference>
<evidence type="ECO:0000256" key="6">
    <source>
        <dbReference type="SAM" id="MobiDB-lite"/>
    </source>
</evidence>
<dbReference type="InterPro" id="IPR000719">
    <property type="entry name" value="Prot_kinase_dom"/>
</dbReference>
<organism evidence="9 10">
    <name type="scientific">Ananas comosus</name>
    <name type="common">Pineapple</name>
    <name type="synonym">Ananas ananas</name>
    <dbReference type="NCBI Taxonomy" id="4615"/>
    <lineage>
        <taxon>Eukaryota</taxon>
        <taxon>Viridiplantae</taxon>
        <taxon>Streptophyta</taxon>
        <taxon>Embryophyta</taxon>
        <taxon>Tracheophyta</taxon>
        <taxon>Spermatophyta</taxon>
        <taxon>Magnoliopsida</taxon>
        <taxon>Liliopsida</taxon>
        <taxon>Poales</taxon>
        <taxon>Bromeliaceae</taxon>
        <taxon>Bromelioideae</taxon>
        <taxon>Ananas</taxon>
    </lineage>
</organism>
<feature type="domain" description="Protein kinase" evidence="8">
    <location>
        <begin position="327"/>
        <end position="636"/>
    </location>
</feature>
<dbReference type="PROSITE" id="PS00108">
    <property type="entry name" value="PROTEIN_KINASE_ST"/>
    <property type="match status" value="1"/>
</dbReference>
<dbReference type="GO" id="GO:0005524">
    <property type="term" value="F:ATP binding"/>
    <property type="evidence" value="ECO:0007669"/>
    <property type="project" value="UniProtKB-UniRule"/>
</dbReference>
<dbReference type="Gene3D" id="1.10.510.10">
    <property type="entry name" value="Transferase(Phosphotransferase) domain 1"/>
    <property type="match status" value="1"/>
</dbReference>
<evidence type="ECO:0000256" key="4">
    <source>
        <dbReference type="ARBA" id="ARBA00022840"/>
    </source>
</evidence>
<sequence>MRWWSFSGPDRGTTGKRVYRGPPLRALSAGDSHVCGIVLGAPACWRWPDLRVPPRLSFTHVAVGTDFLCGILRADASIRCFGTDFAVVANAPPGRFGALAAGARHACAVALRPGRLACWGAGAPPDLPDDDDDDDDPPADIAALALGDDRTCALAESGAVRCWGGVLLANYSAVCWGGLFGPGGRVVFDRVAPGPCAPQRACACGVLAGSGDLCGGGGDAICRPCRIAEGSASPGGGGLSGERRKHAAFAIAGFVGIGAAAAALVGAAAYGAFFGTCDRRVHDAARTGERRRRRSRGDRLEAEPAGKGEYGCEEFEIEALERATEGFAAARRIGAGSFGAVYRAALPDGREVAVKRAEDGGSTSAAAAAAGPPPPPPRRSRSRSRWGESERAFRAELGLLARLSHRNVARLLGYSRGRGERVLVFEYMPNGSLHDHLHGAAASPPSPIYSSWAARLRTALGAARGLEYLHSYAVPAVVHRDVKSSNILLDTDWTAKISDFGLSVPMIGGVASAAAGTVGYMDPEYYRMQRLTERSDVYSFGVVLLELITGRKAIHRECGGGGGGGGEEVETTMGSPRNVVEMAVPAIEAGGGEVVAGRVGPPSPNGAERVRDEFGRKRSSRAGAECVRARAAGATMTVSGCGARACRACARPRRRLGREKSRRWRRMRDQSSSDISLRTCKQFLCA</sequence>
<dbReference type="GeneID" id="109710343"/>
<evidence type="ECO:0000313" key="9">
    <source>
        <dbReference type="Proteomes" id="UP000515123"/>
    </source>
</evidence>
<dbReference type="Proteomes" id="UP000515123">
    <property type="component" value="Linkage group 5"/>
</dbReference>
<dbReference type="GO" id="GO:0004672">
    <property type="term" value="F:protein kinase activity"/>
    <property type="evidence" value="ECO:0007669"/>
    <property type="project" value="InterPro"/>
</dbReference>
<dbReference type="AlphaFoldDB" id="A0A6P5EXZ4"/>
<keyword evidence="4 5" id="KW-0067">ATP-binding</keyword>
<evidence type="ECO:0000256" key="1">
    <source>
        <dbReference type="ARBA" id="ARBA00022679"/>
    </source>
</evidence>
<evidence type="ECO:0000256" key="2">
    <source>
        <dbReference type="ARBA" id="ARBA00022741"/>
    </source>
</evidence>
<evidence type="ECO:0000256" key="5">
    <source>
        <dbReference type="PROSITE-ProRule" id="PRU10141"/>
    </source>
</evidence>
<keyword evidence="1" id="KW-0808">Transferase</keyword>
<evidence type="ECO:0000256" key="7">
    <source>
        <dbReference type="SAM" id="Phobius"/>
    </source>
</evidence>
<keyword evidence="2 5" id="KW-0547">Nucleotide-binding</keyword>
<keyword evidence="7" id="KW-0812">Transmembrane</keyword>